<keyword evidence="2" id="KW-1133">Transmembrane helix</keyword>
<gene>
    <name evidence="3" type="ORF">ACTIVE_6316</name>
</gene>
<evidence type="ECO:0000256" key="1">
    <source>
        <dbReference type="SAM" id="MobiDB-lite"/>
    </source>
</evidence>
<evidence type="ECO:0000313" key="4">
    <source>
        <dbReference type="Proteomes" id="UP000501240"/>
    </source>
</evidence>
<protein>
    <submittedName>
        <fullName evidence="3">Uncharacterized protein</fullName>
    </submittedName>
</protein>
<name>A0A7D4A9D7_ACTVE</name>
<proteinExistence type="predicted"/>
<keyword evidence="4" id="KW-1185">Reference proteome</keyword>
<keyword evidence="2" id="KW-0812">Transmembrane</keyword>
<feature type="transmembrane region" description="Helical" evidence="2">
    <location>
        <begin position="7"/>
        <end position="27"/>
    </location>
</feature>
<sequence length="81" mass="8123">MTPAARALVPIAGLPVVGVLLAFQAVYDSLALWIASIVASSAVFVAGVVAAASAVRSAGPAADAARLDELEPLPPRDEDGR</sequence>
<dbReference type="AlphaFoldDB" id="A0A7D4A9D7"/>
<feature type="compositionally biased region" description="Basic and acidic residues" evidence="1">
    <location>
        <begin position="65"/>
        <end position="81"/>
    </location>
</feature>
<evidence type="ECO:0000313" key="3">
    <source>
        <dbReference type="EMBL" id="QKG24667.1"/>
    </source>
</evidence>
<feature type="transmembrane region" description="Helical" evidence="2">
    <location>
        <begin position="33"/>
        <end position="55"/>
    </location>
</feature>
<organism evidence="3 4">
    <name type="scientific">Actinomadura verrucosospora</name>
    <dbReference type="NCBI Taxonomy" id="46165"/>
    <lineage>
        <taxon>Bacteria</taxon>
        <taxon>Bacillati</taxon>
        <taxon>Actinomycetota</taxon>
        <taxon>Actinomycetes</taxon>
        <taxon>Streptosporangiales</taxon>
        <taxon>Thermomonosporaceae</taxon>
        <taxon>Actinomadura</taxon>
    </lineage>
</organism>
<accession>A0A7D4A9D7</accession>
<dbReference type="Proteomes" id="UP000501240">
    <property type="component" value="Chromosome"/>
</dbReference>
<feature type="region of interest" description="Disordered" evidence="1">
    <location>
        <begin position="59"/>
        <end position="81"/>
    </location>
</feature>
<keyword evidence="2" id="KW-0472">Membrane</keyword>
<reference evidence="3 4" key="1">
    <citation type="submission" date="2020-05" db="EMBL/GenBank/DDBJ databases">
        <title>Actinomadura verrucosospora NRRL-B18236 (PFL_A860) Genome sequencing and assembly.</title>
        <authorList>
            <person name="Samborskyy M."/>
        </authorList>
    </citation>
    <scope>NUCLEOTIDE SEQUENCE [LARGE SCALE GENOMIC DNA]</scope>
    <source>
        <strain evidence="3 4">NRRL:B18236</strain>
    </source>
</reference>
<dbReference type="EMBL" id="CP053892">
    <property type="protein sequence ID" value="QKG24667.1"/>
    <property type="molecule type" value="Genomic_DNA"/>
</dbReference>
<dbReference type="RefSeq" id="WP_173098432.1">
    <property type="nucleotide sequence ID" value="NZ_CP053892.1"/>
</dbReference>
<evidence type="ECO:0000256" key="2">
    <source>
        <dbReference type="SAM" id="Phobius"/>
    </source>
</evidence>